<evidence type="ECO:0000256" key="6">
    <source>
        <dbReference type="ARBA" id="ARBA00030980"/>
    </source>
</evidence>
<dbReference type="EMBL" id="MU860118">
    <property type="protein sequence ID" value="KAK4237875.1"/>
    <property type="molecule type" value="Genomic_DNA"/>
</dbReference>
<dbReference type="InterPro" id="IPR011009">
    <property type="entry name" value="Kinase-like_dom_sf"/>
</dbReference>
<dbReference type="EC" id="2.7.11.1" evidence="3"/>
<organism evidence="11 12">
    <name type="scientific">Achaetomium macrosporum</name>
    <dbReference type="NCBI Taxonomy" id="79813"/>
    <lineage>
        <taxon>Eukaryota</taxon>
        <taxon>Fungi</taxon>
        <taxon>Dikarya</taxon>
        <taxon>Ascomycota</taxon>
        <taxon>Pezizomycotina</taxon>
        <taxon>Sordariomycetes</taxon>
        <taxon>Sordariomycetidae</taxon>
        <taxon>Sordariales</taxon>
        <taxon>Chaetomiaceae</taxon>
        <taxon>Achaetomium</taxon>
    </lineage>
</organism>
<evidence type="ECO:0000256" key="4">
    <source>
        <dbReference type="ARBA" id="ARBA00013948"/>
    </source>
</evidence>
<reference evidence="11" key="1">
    <citation type="journal article" date="2023" name="Mol. Phylogenet. Evol.">
        <title>Genome-scale phylogeny and comparative genomics of the fungal order Sordariales.</title>
        <authorList>
            <person name="Hensen N."/>
            <person name="Bonometti L."/>
            <person name="Westerberg I."/>
            <person name="Brannstrom I.O."/>
            <person name="Guillou S."/>
            <person name="Cros-Aarteil S."/>
            <person name="Calhoun S."/>
            <person name="Haridas S."/>
            <person name="Kuo A."/>
            <person name="Mondo S."/>
            <person name="Pangilinan J."/>
            <person name="Riley R."/>
            <person name="LaButti K."/>
            <person name="Andreopoulos B."/>
            <person name="Lipzen A."/>
            <person name="Chen C."/>
            <person name="Yan M."/>
            <person name="Daum C."/>
            <person name="Ng V."/>
            <person name="Clum A."/>
            <person name="Steindorff A."/>
            <person name="Ohm R.A."/>
            <person name="Martin F."/>
            <person name="Silar P."/>
            <person name="Natvig D.O."/>
            <person name="Lalanne C."/>
            <person name="Gautier V."/>
            <person name="Ament-Velasquez S.L."/>
            <person name="Kruys A."/>
            <person name="Hutchinson M.I."/>
            <person name="Powell A.J."/>
            <person name="Barry K."/>
            <person name="Miller A.N."/>
            <person name="Grigoriev I.V."/>
            <person name="Debuchy R."/>
            <person name="Gladieux P."/>
            <person name="Hiltunen Thoren M."/>
            <person name="Johannesson H."/>
        </authorList>
    </citation>
    <scope>NUCLEOTIDE SEQUENCE</scope>
    <source>
        <strain evidence="11">CBS 532.94</strain>
    </source>
</reference>
<evidence type="ECO:0000256" key="1">
    <source>
        <dbReference type="ARBA" id="ARBA00003747"/>
    </source>
</evidence>
<sequence>MDIIQSSEAFRIVGGKLEFNCVKGIVRYNGVLFFVKWRDRQQPPPDLSQLYDVKRLETDGRGPEVKPSWTVASGQTCYTCEILKKHPHPNVASYYGTQETRGRVSGLSLNKSAFLLGGRPLVKNGMEAQLDGILGGIRHLHSLGLVHNDITPANIMLEEDGILEKCFVTRTQKGRMDGTTPM</sequence>
<dbReference type="PROSITE" id="PS50011">
    <property type="entry name" value="PROTEIN_KINASE_DOM"/>
    <property type="match status" value="1"/>
</dbReference>
<evidence type="ECO:0000313" key="11">
    <source>
        <dbReference type="EMBL" id="KAK4237875.1"/>
    </source>
</evidence>
<protein>
    <recommendedName>
        <fullName evidence="5">EKC/KEOPS complex subunit BUD32</fullName>
        <ecNumber evidence="3">2.7.11.1</ecNumber>
    </recommendedName>
    <alternativeName>
        <fullName evidence="6 7">Atypical Serine/threonine protein kinase BUD32</fullName>
    </alternativeName>
    <alternativeName>
        <fullName evidence="4">EKC/KEOPS complex subunit bud32</fullName>
    </alternativeName>
</protein>
<keyword evidence="12" id="KW-1185">Reference proteome</keyword>
<dbReference type="AlphaFoldDB" id="A0AAN7HDS1"/>
<evidence type="ECO:0000256" key="9">
    <source>
        <dbReference type="ARBA" id="ARBA00048679"/>
    </source>
</evidence>
<gene>
    <name evidence="11" type="ORF">C8A03DRAFT_44289</name>
</gene>
<evidence type="ECO:0000256" key="8">
    <source>
        <dbReference type="ARBA" id="ARBA00047899"/>
    </source>
</evidence>
<dbReference type="Proteomes" id="UP001303760">
    <property type="component" value="Unassembled WGS sequence"/>
</dbReference>
<reference evidence="11" key="2">
    <citation type="submission" date="2023-05" db="EMBL/GenBank/DDBJ databases">
        <authorList>
            <consortium name="Lawrence Berkeley National Laboratory"/>
            <person name="Steindorff A."/>
            <person name="Hensen N."/>
            <person name="Bonometti L."/>
            <person name="Westerberg I."/>
            <person name="Brannstrom I.O."/>
            <person name="Guillou S."/>
            <person name="Cros-Aarteil S."/>
            <person name="Calhoun S."/>
            <person name="Haridas S."/>
            <person name="Kuo A."/>
            <person name="Mondo S."/>
            <person name="Pangilinan J."/>
            <person name="Riley R."/>
            <person name="Labutti K."/>
            <person name="Andreopoulos B."/>
            <person name="Lipzen A."/>
            <person name="Chen C."/>
            <person name="Yanf M."/>
            <person name="Daum C."/>
            <person name="Ng V."/>
            <person name="Clum A."/>
            <person name="Ohm R."/>
            <person name="Martin F."/>
            <person name="Silar P."/>
            <person name="Natvig D."/>
            <person name="Lalanne C."/>
            <person name="Gautier V."/>
            <person name="Ament-Velasquez S.L."/>
            <person name="Kruys A."/>
            <person name="Hutchinson M.I."/>
            <person name="Powell A.J."/>
            <person name="Barry K."/>
            <person name="Miller A.N."/>
            <person name="Grigoriev I.V."/>
            <person name="Debuchy R."/>
            <person name="Gladieux P."/>
            <person name="Thoren M.H."/>
            <person name="Johannesson H."/>
        </authorList>
    </citation>
    <scope>NUCLEOTIDE SEQUENCE</scope>
    <source>
        <strain evidence="11">CBS 532.94</strain>
    </source>
</reference>
<dbReference type="PROSITE" id="PS00109">
    <property type="entry name" value="PROTEIN_KINASE_TYR"/>
    <property type="match status" value="1"/>
</dbReference>
<evidence type="ECO:0000256" key="5">
    <source>
        <dbReference type="ARBA" id="ARBA00019973"/>
    </source>
</evidence>
<accession>A0AAN7HDS1</accession>
<dbReference type="GO" id="GO:0005524">
    <property type="term" value="F:ATP binding"/>
    <property type="evidence" value="ECO:0007669"/>
    <property type="project" value="InterPro"/>
</dbReference>
<dbReference type="InterPro" id="IPR000719">
    <property type="entry name" value="Prot_kinase_dom"/>
</dbReference>
<comment type="caution">
    <text evidence="11">The sequence shown here is derived from an EMBL/GenBank/DDBJ whole genome shotgun (WGS) entry which is preliminary data.</text>
</comment>
<comment type="subunit">
    <text evidence="2">Component of the EKC/KEOPS complex composed of at least BUD32, CGI121, GON7, KAE1 and PCC1; the whole complex dimerizes.</text>
</comment>
<dbReference type="SUPFAM" id="SSF56112">
    <property type="entry name" value="Protein kinase-like (PK-like)"/>
    <property type="match status" value="1"/>
</dbReference>
<dbReference type="InterPro" id="IPR008266">
    <property type="entry name" value="Tyr_kinase_AS"/>
</dbReference>
<evidence type="ECO:0000259" key="10">
    <source>
        <dbReference type="PROSITE" id="PS50011"/>
    </source>
</evidence>
<evidence type="ECO:0000256" key="2">
    <source>
        <dbReference type="ARBA" id="ARBA00011534"/>
    </source>
</evidence>
<comment type="catalytic activity">
    <reaction evidence="8">
        <text>L-threonyl-[protein] + ATP = O-phospho-L-threonyl-[protein] + ADP + H(+)</text>
        <dbReference type="Rhea" id="RHEA:46608"/>
        <dbReference type="Rhea" id="RHEA-COMP:11060"/>
        <dbReference type="Rhea" id="RHEA-COMP:11605"/>
        <dbReference type="ChEBI" id="CHEBI:15378"/>
        <dbReference type="ChEBI" id="CHEBI:30013"/>
        <dbReference type="ChEBI" id="CHEBI:30616"/>
        <dbReference type="ChEBI" id="CHEBI:61977"/>
        <dbReference type="ChEBI" id="CHEBI:456216"/>
        <dbReference type="EC" id="2.7.11.1"/>
    </reaction>
</comment>
<name>A0AAN7HDS1_9PEZI</name>
<feature type="domain" description="Protein kinase" evidence="10">
    <location>
        <begin position="1"/>
        <end position="182"/>
    </location>
</feature>
<comment type="catalytic activity">
    <reaction evidence="9">
        <text>L-seryl-[protein] + ATP = O-phospho-L-seryl-[protein] + ADP + H(+)</text>
        <dbReference type="Rhea" id="RHEA:17989"/>
        <dbReference type="Rhea" id="RHEA-COMP:9863"/>
        <dbReference type="Rhea" id="RHEA-COMP:11604"/>
        <dbReference type="ChEBI" id="CHEBI:15378"/>
        <dbReference type="ChEBI" id="CHEBI:29999"/>
        <dbReference type="ChEBI" id="CHEBI:30616"/>
        <dbReference type="ChEBI" id="CHEBI:83421"/>
        <dbReference type="ChEBI" id="CHEBI:456216"/>
        <dbReference type="EC" id="2.7.11.1"/>
    </reaction>
</comment>
<evidence type="ECO:0000256" key="3">
    <source>
        <dbReference type="ARBA" id="ARBA00012513"/>
    </source>
</evidence>
<dbReference type="Gene3D" id="1.10.510.10">
    <property type="entry name" value="Transferase(Phosphotransferase) domain 1"/>
    <property type="match status" value="1"/>
</dbReference>
<dbReference type="GO" id="GO:0004674">
    <property type="term" value="F:protein serine/threonine kinase activity"/>
    <property type="evidence" value="ECO:0007669"/>
    <property type="project" value="UniProtKB-EC"/>
</dbReference>
<proteinExistence type="predicted"/>
<evidence type="ECO:0000313" key="12">
    <source>
        <dbReference type="Proteomes" id="UP001303760"/>
    </source>
</evidence>
<evidence type="ECO:0000256" key="7">
    <source>
        <dbReference type="ARBA" id="ARBA00033194"/>
    </source>
</evidence>
<comment type="function">
    <text evidence="1">Component of the EKC/KEOPS complex that is required for the formation of a threonylcarbamoyl group on adenosine at position 37 (t(6)A37) in tRNAs that read codons beginning with adenine. The complex is probably involved in the transfer of the threonylcarbamoyl moiety of threonylcarbamoyl-AMP (TC-AMP) to the N6 group of A37. BUD32 has ATPase activity in the context of the EKC/KEOPS complex and likely plays a supporting role to the catalytic subunit KAE1. The EKC/KEOPS complex also promotes both telomere uncapping and telomere elongation. The complex is required for efficient recruitment of transcriptional coactivators.</text>
</comment>